<dbReference type="EMBL" id="WUAV01000006">
    <property type="protein sequence ID" value="KAF1748287.1"/>
    <property type="molecule type" value="Genomic_DNA"/>
</dbReference>
<reference evidence="1 2" key="1">
    <citation type="submission" date="2019-12" db="EMBL/GenBank/DDBJ databases">
        <title>Chromosome-level assembly of the Caenorhabditis remanei genome.</title>
        <authorList>
            <person name="Teterina A.A."/>
            <person name="Willis J.H."/>
            <person name="Phillips P.C."/>
        </authorList>
    </citation>
    <scope>NUCLEOTIDE SEQUENCE [LARGE SCALE GENOMIC DNA]</scope>
    <source>
        <strain evidence="1 2">PX506</strain>
        <tissue evidence="1">Whole organism</tissue>
    </source>
</reference>
<evidence type="ECO:0000313" key="2">
    <source>
        <dbReference type="Proteomes" id="UP000483820"/>
    </source>
</evidence>
<sequence>MELHLRVVDWGESKSQSATDLFVVPVGNSNRLGESGFIDGIELAPDVLDWRGNVLAHVIVEGSWHVSKVEIDVLKLEFLERSTETTLKLSWSKLVSPGLKTLRISINCKPVPTLVVMKSSSRLTTPSSTNSLMAVPMASSFW</sequence>
<dbReference type="AlphaFoldDB" id="A0A6A5G044"/>
<dbReference type="KEGG" id="crq:GCK72_024754"/>
<name>A0A6A5G044_CAERE</name>
<accession>A0A6A5G044</accession>
<organism evidence="1 2">
    <name type="scientific">Caenorhabditis remanei</name>
    <name type="common">Caenorhabditis vulgaris</name>
    <dbReference type="NCBI Taxonomy" id="31234"/>
    <lineage>
        <taxon>Eukaryota</taxon>
        <taxon>Metazoa</taxon>
        <taxon>Ecdysozoa</taxon>
        <taxon>Nematoda</taxon>
        <taxon>Chromadorea</taxon>
        <taxon>Rhabditida</taxon>
        <taxon>Rhabditina</taxon>
        <taxon>Rhabditomorpha</taxon>
        <taxon>Rhabditoidea</taxon>
        <taxon>Rhabditidae</taxon>
        <taxon>Peloderinae</taxon>
        <taxon>Caenorhabditis</taxon>
    </lineage>
</organism>
<dbReference type="RefSeq" id="XP_053579594.1">
    <property type="nucleotide sequence ID" value="XM_053736028.1"/>
</dbReference>
<evidence type="ECO:0000313" key="1">
    <source>
        <dbReference type="EMBL" id="KAF1748287.1"/>
    </source>
</evidence>
<protein>
    <submittedName>
        <fullName evidence="1">Uncharacterized protein</fullName>
    </submittedName>
</protein>
<gene>
    <name evidence="1" type="ORF">GCK72_024754</name>
</gene>
<dbReference type="CTD" id="78777840"/>
<dbReference type="Proteomes" id="UP000483820">
    <property type="component" value="Chromosome X"/>
</dbReference>
<proteinExistence type="predicted"/>
<comment type="caution">
    <text evidence="1">The sequence shown here is derived from an EMBL/GenBank/DDBJ whole genome shotgun (WGS) entry which is preliminary data.</text>
</comment>
<dbReference type="GeneID" id="78777840"/>